<protein>
    <recommendedName>
        <fullName evidence="3">F-box domain-containing protein</fullName>
    </recommendedName>
</protein>
<dbReference type="EMBL" id="JAGMVJ010000017">
    <property type="protein sequence ID" value="KAH7078388.1"/>
    <property type="molecule type" value="Genomic_DNA"/>
</dbReference>
<evidence type="ECO:0000313" key="1">
    <source>
        <dbReference type="EMBL" id="KAH7078388.1"/>
    </source>
</evidence>
<keyword evidence="2" id="KW-1185">Reference proteome</keyword>
<sequence>MKGLLPAHSLYSERLKWYMQVLTTNTIETDGPLALVLYMAVNIRELQIADQGQMYMTRKLMGVYWSGRDELPFQKLEVLEISGGQDANLAMTILPSMTFLKVSNDDSCVYTTIDIDSSRPREQYFITPAPLPACPSLSKLELSNIGNIDAIDVAAMVASPWLANLRDLSVYSCYKRRSGVVGPNIMSNLLRALERNVPFLEAFDWTQHKTYGPNFGQFDTFRGLKNLQCLLVDFRLLVPPFNSTLEILDDLHLLFPASLRKLILDNFTVAKIHSLVSKFHRAVGDVGNLGEAVSKALKHLAAKFEPLQRLTLGIDMEGDYDRVSNKIPVLELAAEDVVFLRYAADELVKTGLKLRVERMPGFYDGDYKTLVEPGYTAPLPHSVTSDDGD</sequence>
<organism evidence="1 2">
    <name type="scientific">Paraphoma chrysanthemicola</name>
    <dbReference type="NCBI Taxonomy" id="798071"/>
    <lineage>
        <taxon>Eukaryota</taxon>
        <taxon>Fungi</taxon>
        <taxon>Dikarya</taxon>
        <taxon>Ascomycota</taxon>
        <taxon>Pezizomycotina</taxon>
        <taxon>Dothideomycetes</taxon>
        <taxon>Pleosporomycetidae</taxon>
        <taxon>Pleosporales</taxon>
        <taxon>Pleosporineae</taxon>
        <taxon>Phaeosphaeriaceae</taxon>
        <taxon>Paraphoma</taxon>
    </lineage>
</organism>
<dbReference type="Proteomes" id="UP000813461">
    <property type="component" value="Unassembled WGS sequence"/>
</dbReference>
<dbReference type="AlphaFoldDB" id="A0A8K0R0J3"/>
<evidence type="ECO:0000313" key="2">
    <source>
        <dbReference type="Proteomes" id="UP000813461"/>
    </source>
</evidence>
<reference evidence="1" key="1">
    <citation type="journal article" date="2021" name="Nat. Commun.">
        <title>Genetic determinants of endophytism in the Arabidopsis root mycobiome.</title>
        <authorList>
            <person name="Mesny F."/>
            <person name="Miyauchi S."/>
            <person name="Thiergart T."/>
            <person name="Pickel B."/>
            <person name="Atanasova L."/>
            <person name="Karlsson M."/>
            <person name="Huettel B."/>
            <person name="Barry K.W."/>
            <person name="Haridas S."/>
            <person name="Chen C."/>
            <person name="Bauer D."/>
            <person name="Andreopoulos W."/>
            <person name="Pangilinan J."/>
            <person name="LaButti K."/>
            <person name="Riley R."/>
            <person name="Lipzen A."/>
            <person name="Clum A."/>
            <person name="Drula E."/>
            <person name="Henrissat B."/>
            <person name="Kohler A."/>
            <person name="Grigoriev I.V."/>
            <person name="Martin F.M."/>
            <person name="Hacquard S."/>
        </authorList>
    </citation>
    <scope>NUCLEOTIDE SEQUENCE</scope>
    <source>
        <strain evidence="1">MPI-SDFR-AT-0120</strain>
    </source>
</reference>
<proteinExistence type="predicted"/>
<comment type="caution">
    <text evidence="1">The sequence shown here is derived from an EMBL/GenBank/DDBJ whole genome shotgun (WGS) entry which is preliminary data.</text>
</comment>
<dbReference type="SUPFAM" id="SSF52047">
    <property type="entry name" value="RNI-like"/>
    <property type="match status" value="1"/>
</dbReference>
<evidence type="ECO:0008006" key="3">
    <source>
        <dbReference type="Google" id="ProtNLM"/>
    </source>
</evidence>
<gene>
    <name evidence="1" type="ORF">FB567DRAFT_607574</name>
</gene>
<dbReference type="OrthoDB" id="3756400at2759"/>
<accession>A0A8K0R0J3</accession>
<name>A0A8K0R0J3_9PLEO</name>